<gene>
    <name evidence="2" type="ORF">LCGC14_1329460</name>
</gene>
<organism evidence="2">
    <name type="scientific">marine sediment metagenome</name>
    <dbReference type="NCBI Taxonomy" id="412755"/>
    <lineage>
        <taxon>unclassified sequences</taxon>
        <taxon>metagenomes</taxon>
        <taxon>ecological metagenomes</taxon>
    </lineage>
</organism>
<evidence type="ECO:0000259" key="1">
    <source>
        <dbReference type="Pfam" id="PF16190"/>
    </source>
</evidence>
<proteinExistence type="predicted"/>
<name>A0A0F9KHQ4_9ZZZZ</name>
<evidence type="ECO:0000313" key="2">
    <source>
        <dbReference type="EMBL" id="KKM81473.1"/>
    </source>
</evidence>
<dbReference type="InterPro" id="IPR032418">
    <property type="entry name" value="E1_FCCH"/>
</dbReference>
<dbReference type="Gene3D" id="2.40.30.180">
    <property type="entry name" value="Ubiquitin-activating enzyme E1, FCCH domain"/>
    <property type="match status" value="1"/>
</dbReference>
<feature type="domain" description="Ubiquitin-activating enzyme E1 FCCH" evidence="1">
    <location>
        <begin position="686"/>
        <end position="747"/>
    </location>
</feature>
<accession>A0A0F9KHQ4</accession>
<dbReference type="AlphaFoldDB" id="A0A0F9KHQ4"/>
<dbReference type="Gene3D" id="2.60.120.260">
    <property type="entry name" value="Galactose-binding domain-like"/>
    <property type="match status" value="1"/>
</dbReference>
<dbReference type="Pfam" id="PF16190">
    <property type="entry name" value="E1_FCCH"/>
    <property type="match status" value="1"/>
</dbReference>
<comment type="caution">
    <text evidence="2">The sequence shown here is derived from an EMBL/GenBank/DDBJ whole genome shotgun (WGS) entry which is preliminary data.</text>
</comment>
<dbReference type="EMBL" id="LAZR01008015">
    <property type="protein sequence ID" value="KKM81473.1"/>
    <property type="molecule type" value="Genomic_DNA"/>
</dbReference>
<sequence length="906" mass="97934">MTRVHDFQPSFNSGEFSPRLAARLDFVKHKSGLKKCENLILLPEGGAMRRGGSRYVAGIKSDSVKERLKRFQFSVTQAYALELGEKIMRFYRHQGQITVADTTAAVTNGTFPTNITDWDDRSTGGGSIAHDATNLDMDLVPGGTASTDIGWGEQDITTGSTGTEHVIKFRVVGDPGDKIEFQVGTAASGAQTLAAVEKETGYHCVAFTPTTSPFYIGFRNVGSNANKTISVDDISIIDNAPVEIDTPWAEADLYTIEGPQSADVLYQFHTSYPTHKLQRFGHTTWSLVEVAWTDGPYLDENSTTTTLIPSAATGVAINLTLSSIKGINNDLGWQSTDVGRLVRYKKTTIYGWAVIVSITSTTVAVAHVKKSFEATPTAVTTFSLGAWSGTTGYPQVASFFEQRLYVAATTDQPQTLWGSQTADFENHTPDDFSGTIEDDDALNFTLSADDVNAIRWFSAGGDTLVIGTDGGEWVPTASGIVITPLDITIKRQTTKKAAQVPPVRVDGTVLFVQKGLRKIREFVFSFEVDSYVSPNITRTAQHITTGGIIELDYAEEPDSLIWAVRNDGQLLSLTYRREEDTVGWGRHILGGSFQGGNAVVESVVTIPGANGSGQFQDSTGRDEVLIIVKRTINGTTKRFIEFLEKDYETEDAQEDAYYVDSMITLDSPVTITGATAASPVVITAPAHGFSDADEVRHTDVKGMTELNTNTYKVANKTANTYELTSPDDDSNIDGTAFTAYISGGKANKKVTAISGLDHLEGETVRILADGAIAPNQTVSSGTITLDSAASVVQIGLGYTHKLETLKISAGNPAGTPLGKIKRIYGLVFALLNSHTLSFGKDSSNLDSIDFRVVTDPMDAAAPLFTGERFVPFPGQWDRDVRIVIESDPVPFTLLALAPEINLNTMK</sequence>
<protein>
    <recommendedName>
        <fullName evidence="1">Ubiquitin-activating enzyme E1 FCCH domain-containing protein</fullName>
    </recommendedName>
</protein>
<dbReference type="InterPro" id="IPR042302">
    <property type="entry name" value="E1_FCCH_sf"/>
</dbReference>
<reference evidence="2" key="1">
    <citation type="journal article" date="2015" name="Nature">
        <title>Complex archaea that bridge the gap between prokaryotes and eukaryotes.</title>
        <authorList>
            <person name="Spang A."/>
            <person name="Saw J.H."/>
            <person name="Jorgensen S.L."/>
            <person name="Zaremba-Niedzwiedzka K."/>
            <person name="Martijn J."/>
            <person name="Lind A.E."/>
            <person name="van Eijk R."/>
            <person name="Schleper C."/>
            <person name="Guy L."/>
            <person name="Ettema T.J."/>
        </authorList>
    </citation>
    <scope>NUCLEOTIDE SEQUENCE</scope>
</reference>